<dbReference type="InterPro" id="IPR012309">
    <property type="entry name" value="DNA_ligase_ATP-dep_C"/>
</dbReference>
<name>A0A1Y2JZ67_BRAJP</name>
<protein>
    <recommendedName>
        <fullName evidence="1">DNA ligase (ATP)</fullName>
        <ecNumber evidence="1">6.5.1.1</ecNumber>
    </recommendedName>
</protein>
<dbReference type="EMBL" id="NAFL01000127">
    <property type="protein sequence ID" value="OSJ37133.1"/>
    <property type="molecule type" value="Genomic_DNA"/>
</dbReference>
<dbReference type="Gene3D" id="2.40.50.140">
    <property type="entry name" value="Nucleic acid-binding proteins"/>
    <property type="match status" value="1"/>
</dbReference>
<sequence>MKKIITGSDVQFSESFEIDGREMFTHACKVGLEGVVSKVRDSVYGSGRGNNWVKKTCAQRETLTIAGFALDEGKWDGIYLARRKGDHLIYAGKVDHGFDKTSAAELRRRLEPLVRKTQPYARMIAHKGIWVEPKLLAEIEYRAKSAEGKVRHPFFKGLREDL</sequence>
<accession>A0A1Y2JZ67</accession>
<gene>
    <name evidence="3" type="ORF">BSZ19_00745</name>
</gene>
<dbReference type="Pfam" id="PF04679">
    <property type="entry name" value="DNA_ligase_A_C"/>
    <property type="match status" value="1"/>
</dbReference>
<dbReference type="AlphaFoldDB" id="A0A1Y2JZ67"/>
<dbReference type="GO" id="GO:0006281">
    <property type="term" value="P:DNA repair"/>
    <property type="evidence" value="ECO:0007669"/>
    <property type="project" value="InterPro"/>
</dbReference>
<dbReference type="EC" id="6.5.1.1" evidence="1"/>
<dbReference type="InterPro" id="IPR012340">
    <property type="entry name" value="NA-bd_OB-fold"/>
</dbReference>
<proteinExistence type="predicted"/>
<dbReference type="SUPFAM" id="SSF56091">
    <property type="entry name" value="DNA ligase/mRNA capping enzyme, catalytic domain"/>
    <property type="match status" value="1"/>
</dbReference>
<dbReference type="Proteomes" id="UP000193335">
    <property type="component" value="Unassembled WGS sequence"/>
</dbReference>
<dbReference type="SUPFAM" id="SSF50249">
    <property type="entry name" value="Nucleic acid-binding proteins"/>
    <property type="match status" value="1"/>
</dbReference>
<dbReference type="GO" id="GO:0006310">
    <property type="term" value="P:DNA recombination"/>
    <property type="evidence" value="ECO:0007669"/>
    <property type="project" value="InterPro"/>
</dbReference>
<dbReference type="Gene3D" id="3.30.1490.70">
    <property type="match status" value="1"/>
</dbReference>
<dbReference type="GO" id="GO:0003910">
    <property type="term" value="F:DNA ligase (ATP) activity"/>
    <property type="evidence" value="ECO:0007669"/>
    <property type="project" value="UniProtKB-EC"/>
</dbReference>
<feature type="domain" description="DNA ligase ATP-dependent C-terminal" evidence="2">
    <location>
        <begin position="74"/>
        <end position="161"/>
    </location>
</feature>
<evidence type="ECO:0000313" key="3">
    <source>
        <dbReference type="EMBL" id="OSJ37133.1"/>
    </source>
</evidence>
<comment type="caution">
    <text evidence="3">The sequence shown here is derived from an EMBL/GenBank/DDBJ whole genome shotgun (WGS) entry which is preliminary data.</text>
</comment>
<evidence type="ECO:0000256" key="1">
    <source>
        <dbReference type="ARBA" id="ARBA00012727"/>
    </source>
</evidence>
<organism evidence="3 4">
    <name type="scientific">Bradyrhizobium japonicum</name>
    <dbReference type="NCBI Taxonomy" id="375"/>
    <lineage>
        <taxon>Bacteria</taxon>
        <taxon>Pseudomonadati</taxon>
        <taxon>Pseudomonadota</taxon>
        <taxon>Alphaproteobacteria</taxon>
        <taxon>Hyphomicrobiales</taxon>
        <taxon>Nitrobacteraceae</taxon>
        <taxon>Bradyrhizobium</taxon>
    </lineage>
</organism>
<dbReference type="CDD" id="cd07971">
    <property type="entry name" value="OBF_DNA_ligase_LigD"/>
    <property type="match status" value="1"/>
</dbReference>
<reference evidence="3 4" key="1">
    <citation type="submission" date="2017-03" db="EMBL/GenBank/DDBJ databases">
        <title>Whole genome sequences of fourteen strains of Bradyrhizobium canariense and one strain of Bradyrhizobium japonicum isolated from Lupinus (Papilionoideae: Genisteae) species in Algeria.</title>
        <authorList>
            <person name="Crovadore J."/>
            <person name="Chekireb D."/>
            <person name="Brachmann A."/>
            <person name="Chablais R."/>
            <person name="Cochard B."/>
            <person name="Lefort F."/>
        </authorList>
    </citation>
    <scope>NUCLEOTIDE SEQUENCE [LARGE SCALE GENOMIC DNA]</scope>
    <source>
        <strain evidence="3 4">UBMA197</strain>
    </source>
</reference>
<dbReference type="Gene3D" id="3.30.470.30">
    <property type="entry name" value="DNA ligase/mRNA capping enzyme"/>
    <property type="match status" value="1"/>
</dbReference>
<evidence type="ECO:0000313" key="4">
    <source>
        <dbReference type="Proteomes" id="UP000193335"/>
    </source>
</evidence>
<keyword evidence="3" id="KW-0436">Ligase</keyword>
<evidence type="ECO:0000259" key="2">
    <source>
        <dbReference type="Pfam" id="PF04679"/>
    </source>
</evidence>